<dbReference type="OrthoDB" id="10265434at2759"/>
<organism evidence="1 2">
    <name type="scientific">Aspergillus viridinutans</name>
    <dbReference type="NCBI Taxonomy" id="75553"/>
    <lineage>
        <taxon>Eukaryota</taxon>
        <taxon>Fungi</taxon>
        <taxon>Dikarya</taxon>
        <taxon>Ascomycota</taxon>
        <taxon>Pezizomycotina</taxon>
        <taxon>Eurotiomycetes</taxon>
        <taxon>Eurotiomycetidae</taxon>
        <taxon>Eurotiales</taxon>
        <taxon>Aspergillaceae</taxon>
        <taxon>Aspergillus</taxon>
        <taxon>Aspergillus subgen. Fumigati</taxon>
    </lineage>
</organism>
<reference evidence="1 2" key="1">
    <citation type="submission" date="2021-02" db="EMBL/GenBank/DDBJ databases">
        <title>Pan-genome distribution and transcriptional activeness of fungal secondary metabolism genes in Aspergillus section Fumigati.</title>
        <authorList>
            <person name="Takahashi H."/>
            <person name="Umemura M."/>
            <person name="Ninomiya A."/>
            <person name="Kusuya Y."/>
            <person name="Urayama S."/>
            <person name="Shimizu M."/>
            <person name="Watanabe A."/>
            <person name="Kamei K."/>
            <person name="Yaguchi T."/>
            <person name="Hagiwara D."/>
        </authorList>
    </citation>
    <scope>NUCLEOTIDE SEQUENCE [LARGE SCALE GENOMIC DNA]</scope>
    <source>
        <strain evidence="1 2">IFM 47045</strain>
    </source>
</reference>
<sequence length="138" mass="15181">MQHELVYTHLPDSKTYLQVGTADTTHIPPPITTESAAHTFQTNLGALATTPAAWQPSYTKLRRRRRAELDRRIPSPPQGRHTARIGVSFAQSSGYGAAAMVHTGYLYTPVVQARWTCCDAWVSEDHGHSGKNLLVNTG</sequence>
<dbReference type="GeneID" id="66935449"/>
<comment type="caution">
    <text evidence="1">The sequence shown here is derived from an EMBL/GenBank/DDBJ whole genome shotgun (WGS) entry which is preliminary data.</text>
</comment>
<name>A0A9P3BVR5_ASPVI</name>
<dbReference type="EMBL" id="BOPL01000005">
    <property type="protein sequence ID" value="GIK03398.1"/>
    <property type="molecule type" value="Genomic_DNA"/>
</dbReference>
<keyword evidence="2" id="KW-1185">Reference proteome</keyword>
<gene>
    <name evidence="1" type="ORF">Aspvir_007467</name>
</gene>
<evidence type="ECO:0000313" key="1">
    <source>
        <dbReference type="EMBL" id="GIK03398.1"/>
    </source>
</evidence>
<dbReference type="Proteomes" id="UP000710440">
    <property type="component" value="Unassembled WGS sequence"/>
</dbReference>
<evidence type="ECO:0000313" key="2">
    <source>
        <dbReference type="Proteomes" id="UP000710440"/>
    </source>
</evidence>
<proteinExistence type="predicted"/>
<protein>
    <submittedName>
        <fullName evidence="1">Uncharacterized protein</fullName>
    </submittedName>
</protein>
<accession>A0A9P3BVR5</accession>
<dbReference type="RefSeq" id="XP_043126584.1">
    <property type="nucleotide sequence ID" value="XM_043270649.1"/>
</dbReference>
<dbReference type="AlphaFoldDB" id="A0A9P3BVR5"/>